<evidence type="ECO:0000313" key="2">
    <source>
        <dbReference type="Proteomes" id="UP000034399"/>
    </source>
</evidence>
<sequence>MSDTSAAIQKFQALLEKCIEVRDQALNPENTLFRLPLGEKGKEAAQGEREILTDILYQFNLIFGVE</sequence>
<comment type="caution">
    <text evidence="1">The sequence shown here is derived from an EMBL/GenBank/DDBJ whole genome shotgun (WGS) entry which is preliminary data.</text>
</comment>
<dbReference type="AlphaFoldDB" id="A0A0F8G853"/>
<name>A0A0F8G853_METMZ</name>
<gene>
    <name evidence="1" type="ORF">DU52_15440</name>
</gene>
<dbReference type="PATRIC" id="fig|2209.61.peg.3325"/>
<protein>
    <submittedName>
        <fullName evidence="1">Uncharacterized protein</fullName>
    </submittedName>
</protein>
<proteinExistence type="predicted"/>
<dbReference type="Proteomes" id="UP000034399">
    <property type="component" value="Unassembled WGS sequence"/>
</dbReference>
<accession>A0A0F8G853</accession>
<dbReference type="EMBL" id="JJPA01000071">
    <property type="protein sequence ID" value="KKG35333.1"/>
    <property type="molecule type" value="Genomic_DNA"/>
</dbReference>
<reference evidence="1 2" key="1">
    <citation type="journal article" date="2015" name="ISME J.">
        <title>Genomic and phenotypic differentiation among Methanosarcina mazei populations from Columbia River sediment.</title>
        <authorList>
            <person name="Youngblut N.D."/>
            <person name="Wirth J.S."/>
            <person name="Henriksen J.R."/>
            <person name="Smith M."/>
            <person name="Simon H."/>
            <person name="Metcalf W.W."/>
            <person name="Whitaker R.J."/>
        </authorList>
    </citation>
    <scope>NUCLEOTIDE SEQUENCE [LARGE SCALE GENOMIC DNA]</scope>
    <source>
        <strain evidence="1 2">3.F.A.1A.1</strain>
    </source>
</reference>
<organism evidence="1 2">
    <name type="scientific">Methanosarcina mazei</name>
    <name type="common">Methanosarcina frisia</name>
    <dbReference type="NCBI Taxonomy" id="2209"/>
    <lineage>
        <taxon>Archaea</taxon>
        <taxon>Methanobacteriati</taxon>
        <taxon>Methanobacteriota</taxon>
        <taxon>Stenosarchaea group</taxon>
        <taxon>Methanomicrobia</taxon>
        <taxon>Methanosarcinales</taxon>
        <taxon>Methanosarcinaceae</taxon>
        <taxon>Methanosarcina</taxon>
    </lineage>
</organism>
<evidence type="ECO:0000313" key="1">
    <source>
        <dbReference type="EMBL" id="KKG35333.1"/>
    </source>
</evidence>
<dbReference type="RefSeq" id="WP_048043971.1">
    <property type="nucleotide sequence ID" value="NZ_JJPA01000071.1"/>
</dbReference>